<organism evidence="2 3">
    <name type="scientific">Roseivirga thermotolerans</name>
    <dbReference type="NCBI Taxonomy" id="1758176"/>
    <lineage>
        <taxon>Bacteria</taxon>
        <taxon>Pseudomonadati</taxon>
        <taxon>Bacteroidota</taxon>
        <taxon>Cytophagia</taxon>
        <taxon>Cytophagales</taxon>
        <taxon>Roseivirgaceae</taxon>
        <taxon>Roseivirga</taxon>
    </lineage>
</organism>
<keyword evidence="1" id="KW-0732">Signal</keyword>
<dbReference type="EMBL" id="BNAG01000002">
    <property type="protein sequence ID" value="GHE62933.1"/>
    <property type="molecule type" value="Genomic_DNA"/>
</dbReference>
<dbReference type="RefSeq" id="WP_189629876.1">
    <property type="nucleotide sequence ID" value="NZ_BNAG01000002.1"/>
</dbReference>
<feature type="chain" id="PRO_5047124595" description="Outer membrane protein beta-barrel domain-containing protein" evidence="1">
    <location>
        <begin position="21"/>
        <end position="391"/>
    </location>
</feature>
<feature type="signal peptide" evidence="1">
    <location>
        <begin position="1"/>
        <end position="20"/>
    </location>
</feature>
<reference evidence="3" key="1">
    <citation type="journal article" date="2019" name="Int. J. Syst. Evol. Microbiol.">
        <title>The Global Catalogue of Microorganisms (GCM) 10K type strain sequencing project: providing services to taxonomists for standard genome sequencing and annotation.</title>
        <authorList>
            <consortium name="The Broad Institute Genomics Platform"/>
            <consortium name="The Broad Institute Genome Sequencing Center for Infectious Disease"/>
            <person name="Wu L."/>
            <person name="Ma J."/>
        </authorList>
    </citation>
    <scope>NUCLEOTIDE SEQUENCE [LARGE SCALE GENOMIC DNA]</scope>
    <source>
        <strain evidence="3">CGMCC 1.15111</strain>
    </source>
</reference>
<comment type="caution">
    <text evidence="2">The sequence shown here is derived from an EMBL/GenBank/DDBJ whole genome shotgun (WGS) entry which is preliminary data.</text>
</comment>
<proteinExistence type="predicted"/>
<evidence type="ECO:0000313" key="3">
    <source>
        <dbReference type="Proteomes" id="UP000658258"/>
    </source>
</evidence>
<gene>
    <name evidence="2" type="ORF">GCM10011340_17810</name>
</gene>
<evidence type="ECO:0000256" key="1">
    <source>
        <dbReference type="SAM" id="SignalP"/>
    </source>
</evidence>
<sequence>MRNNLLIGCLLLSTTFSLLAQQPTFEDRMVKRTINCFDIALNSVEMLESYFVTSELDSAQLLLNFWQGKCGLTEPVFRAKTILSLHNQSFSGELTPAIMDYLSSYQTKVYLAADGVEFNNWTASYFDFVPINGSFNTLLARMAKNAIGHYEPGSTEHFLASFYGSDEPSLHEMMRLPTYHQSPIKGAYDTKVRQIDEMLKLHSGILGGWWMPTGEMQAVGSHPNIGFFIGGKKGKSTLDLSVSFKFLNAPNEYTAYRKEDFGLEVSTRHFFGGYFGIDYSRELIEWNRNEVLILTGAGIDGFDAIKEDEDNGISGESVFTYNFNAGLGYKYNLSHKQYLSLQAKYNLTDYALNGVVNYSGNAITLSLIWGFYTSPQADSFYFKRKKNKRKK</sequence>
<accession>A0ABQ3I5A7</accession>
<protein>
    <recommendedName>
        <fullName evidence="4">Outer membrane protein beta-barrel domain-containing protein</fullName>
    </recommendedName>
</protein>
<dbReference type="Proteomes" id="UP000658258">
    <property type="component" value="Unassembled WGS sequence"/>
</dbReference>
<evidence type="ECO:0008006" key="4">
    <source>
        <dbReference type="Google" id="ProtNLM"/>
    </source>
</evidence>
<keyword evidence="3" id="KW-1185">Reference proteome</keyword>
<name>A0ABQ3I5A7_9BACT</name>
<evidence type="ECO:0000313" key="2">
    <source>
        <dbReference type="EMBL" id="GHE62933.1"/>
    </source>
</evidence>